<dbReference type="GO" id="GO:0005524">
    <property type="term" value="F:ATP binding"/>
    <property type="evidence" value="ECO:0007669"/>
    <property type="project" value="UniProtKB-KW"/>
</dbReference>
<dbReference type="RefSeq" id="WP_008563755.1">
    <property type="nucleotide sequence ID" value="NZ_JH594500.1"/>
</dbReference>
<accession>H1HJ16</accession>
<keyword evidence="4" id="KW-0067">ATP-binding</keyword>
<evidence type="ECO:0000256" key="4">
    <source>
        <dbReference type="ARBA" id="ARBA00022840"/>
    </source>
</evidence>
<keyword evidence="1" id="KW-0813">Transport</keyword>
<evidence type="ECO:0000256" key="1">
    <source>
        <dbReference type="ARBA" id="ARBA00022448"/>
    </source>
</evidence>
<evidence type="ECO:0000256" key="3">
    <source>
        <dbReference type="ARBA" id="ARBA00022741"/>
    </source>
</evidence>
<dbReference type="PANTHER" id="PTHR43790">
    <property type="entry name" value="CARBOHYDRATE TRANSPORT ATP-BINDING PROTEIN MG119-RELATED"/>
    <property type="match status" value="1"/>
</dbReference>
<dbReference type="InterPro" id="IPR027417">
    <property type="entry name" value="P-loop_NTPase"/>
</dbReference>
<keyword evidence="2" id="KW-0677">Repeat</keyword>
<comment type="caution">
    <text evidence="5">The sequence shown here is derived from an EMBL/GenBank/DDBJ whole genome shotgun (WGS) entry which is preliminary data.</text>
</comment>
<keyword evidence="6" id="KW-1185">Reference proteome</keyword>
<dbReference type="InterPro" id="IPR050107">
    <property type="entry name" value="ABC_carbohydrate_import_ATPase"/>
</dbReference>
<dbReference type="STRING" id="999422.HMPREF9944_00160"/>
<reference evidence="5 6" key="1">
    <citation type="submission" date="2011-12" db="EMBL/GenBank/DDBJ databases">
        <title>The Genome Sequence of Prevotella maculosa OT 289.</title>
        <authorList>
            <consortium name="The Broad Institute Genome Sequencing Platform"/>
            <person name="Earl A."/>
            <person name="Ward D."/>
            <person name="Feldgarden M."/>
            <person name="Gevers D."/>
            <person name="Izard J."/>
            <person name="Blanton J.M."/>
            <person name="Mathney J."/>
            <person name="Tanner A.C."/>
            <person name="Dewhirst F.E."/>
            <person name="Young S.K."/>
            <person name="Zeng Q."/>
            <person name="Gargeya S."/>
            <person name="Fitzgerald M."/>
            <person name="Haas B."/>
            <person name="Abouelleil A."/>
            <person name="Alvarado L."/>
            <person name="Arachchi H.M."/>
            <person name="Berlin A."/>
            <person name="Chapman S.B."/>
            <person name="Gearin G."/>
            <person name="Goldberg J."/>
            <person name="Griggs A."/>
            <person name="Gujja S."/>
            <person name="Hansen M."/>
            <person name="Heiman D."/>
            <person name="Howarth C."/>
            <person name="Larimer J."/>
            <person name="Lui A."/>
            <person name="MacDonald P.J.P."/>
            <person name="McCowen C."/>
            <person name="Montmayeur A."/>
            <person name="Murphy C."/>
            <person name="Neiman D."/>
            <person name="Pearson M."/>
            <person name="Priest M."/>
            <person name="Roberts A."/>
            <person name="Saif S."/>
            <person name="Shea T."/>
            <person name="Sisk P."/>
            <person name="Stolte C."/>
            <person name="Sykes S."/>
            <person name="Wortman J."/>
            <person name="Nusbaum C."/>
            <person name="Birren B."/>
        </authorList>
    </citation>
    <scope>NUCLEOTIDE SEQUENCE [LARGE SCALE GENOMIC DNA]</scope>
    <source>
        <strain evidence="5 6">OT 289</strain>
    </source>
</reference>
<dbReference type="OrthoDB" id="1119394at2"/>
<dbReference type="Proteomes" id="UP000003167">
    <property type="component" value="Unassembled WGS sequence"/>
</dbReference>
<keyword evidence="3" id="KW-0547">Nucleotide-binding</keyword>
<dbReference type="PANTHER" id="PTHR43790:SF9">
    <property type="entry name" value="GALACTOFURANOSE TRANSPORTER ATP-BINDING PROTEIN YTFR"/>
    <property type="match status" value="1"/>
</dbReference>
<proteinExistence type="predicted"/>
<gene>
    <name evidence="5" type="ORF">HMPREF9944_00160</name>
</gene>
<evidence type="ECO:0000313" key="5">
    <source>
        <dbReference type="EMBL" id="EHO74409.1"/>
    </source>
</evidence>
<dbReference type="PATRIC" id="fig|999422.3.peg.150"/>
<evidence type="ECO:0008006" key="7">
    <source>
        <dbReference type="Google" id="ProtNLM"/>
    </source>
</evidence>
<name>H1HJ16_9BACT</name>
<dbReference type="AlphaFoldDB" id="H1HJ16"/>
<organism evidence="5 6">
    <name type="scientific">Segatella maculosa OT 289</name>
    <dbReference type="NCBI Taxonomy" id="999422"/>
    <lineage>
        <taxon>Bacteria</taxon>
        <taxon>Pseudomonadati</taxon>
        <taxon>Bacteroidota</taxon>
        <taxon>Bacteroidia</taxon>
        <taxon>Bacteroidales</taxon>
        <taxon>Prevotellaceae</taxon>
        <taxon>Segatella</taxon>
    </lineage>
</organism>
<evidence type="ECO:0000256" key="2">
    <source>
        <dbReference type="ARBA" id="ARBA00022737"/>
    </source>
</evidence>
<protein>
    <recommendedName>
        <fullName evidence="7">ABC transporter domain-containing protein</fullName>
    </recommendedName>
</protein>
<evidence type="ECO:0000313" key="6">
    <source>
        <dbReference type="Proteomes" id="UP000003167"/>
    </source>
</evidence>
<sequence length="200" mass="22471">MLEIKDGVLSGVEYSKTVAGINFMVEAGEMLCIYAWHDEKRQAIIHTLLGLQPLKSGFFSIDGDVVDSRSAAYFRAHAAYVPHELQFPSITIGEMMQMMTIDKSLTKDKIEEEWNKIGIKGNLWEQAISSVSQMVLQQMMMVVAVMKSSNYIIIDQIRGAVTPEIIVYLRQYTASGGMIIIATEDEEVKELCDKTLLEPQ</sequence>
<dbReference type="EMBL" id="AGEK01000010">
    <property type="protein sequence ID" value="EHO74409.1"/>
    <property type="molecule type" value="Genomic_DNA"/>
</dbReference>
<dbReference type="Gene3D" id="3.40.50.300">
    <property type="entry name" value="P-loop containing nucleotide triphosphate hydrolases"/>
    <property type="match status" value="1"/>
</dbReference>
<dbReference type="SUPFAM" id="SSF52540">
    <property type="entry name" value="P-loop containing nucleoside triphosphate hydrolases"/>
    <property type="match status" value="1"/>
</dbReference>
<dbReference type="HOGENOM" id="CLU_000604_1_12_10"/>